<dbReference type="FunFam" id="3.30.160.60:FF:001228">
    <property type="entry name" value="Zinc finger protein 236"/>
    <property type="match status" value="1"/>
</dbReference>
<evidence type="ECO:0000256" key="10">
    <source>
        <dbReference type="PROSITE-ProRule" id="PRU00042"/>
    </source>
</evidence>
<dbReference type="Pfam" id="PF13894">
    <property type="entry name" value="zf-C2H2_4"/>
    <property type="match status" value="1"/>
</dbReference>
<evidence type="ECO:0000256" key="9">
    <source>
        <dbReference type="ARBA" id="ARBA00023242"/>
    </source>
</evidence>
<evidence type="ECO:0000256" key="8">
    <source>
        <dbReference type="ARBA" id="ARBA00023163"/>
    </source>
</evidence>
<dbReference type="FunFam" id="3.30.160.60:FF:002343">
    <property type="entry name" value="Zinc finger protein 33A"/>
    <property type="match status" value="1"/>
</dbReference>
<comment type="caution">
    <text evidence="12">The sequence shown here is derived from an EMBL/GenBank/DDBJ whole genome shotgun (WGS) entry which is preliminary data.</text>
</comment>
<dbReference type="InterPro" id="IPR013087">
    <property type="entry name" value="Znf_C2H2_type"/>
</dbReference>
<keyword evidence="9" id="KW-0539">Nucleus</keyword>
<dbReference type="InterPro" id="IPR050331">
    <property type="entry name" value="Zinc_finger"/>
</dbReference>
<dbReference type="GO" id="GO:0010468">
    <property type="term" value="P:regulation of gene expression"/>
    <property type="evidence" value="ECO:0007669"/>
    <property type="project" value="TreeGrafter"/>
</dbReference>
<comment type="subcellular location">
    <subcellularLocation>
        <location evidence="1">Nucleus</location>
    </subcellularLocation>
</comment>
<keyword evidence="8" id="KW-0804">Transcription</keyword>
<feature type="domain" description="C2H2-type" evidence="11">
    <location>
        <begin position="70"/>
        <end position="97"/>
    </location>
</feature>
<dbReference type="InterPro" id="IPR036236">
    <property type="entry name" value="Znf_C2H2_sf"/>
</dbReference>
<keyword evidence="6" id="KW-0805">Transcription regulation</keyword>
<evidence type="ECO:0000256" key="2">
    <source>
        <dbReference type="ARBA" id="ARBA00022723"/>
    </source>
</evidence>
<evidence type="ECO:0000256" key="6">
    <source>
        <dbReference type="ARBA" id="ARBA00023015"/>
    </source>
</evidence>
<dbReference type="AlphaFoldDB" id="A0A7K6EV29"/>
<sequence length="127" mass="14278">VTGGVTGGQRRAFACPECGRSFAYLSYLQRHSIAHSEHKPHVCRACGKAFKRSSHLERHRFTHGDSAKPLGCPLCPRRCRDAGELAQHQRVHSGERPFGCPQCPLRFGDRNTLQRHRRRKHGDGGEV</sequence>
<evidence type="ECO:0000256" key="7">
    <source>
        <dbReference type="ARBA" id="ARBA00023125"/>
    </source>
</evidence>
<keyword evidence="5" id="KW-0862">Zinc</keyword>
<keyword evidence="7" id="KW-0238">DNA-binding</keyword>
<dbReference type="EMBL" id="VZRM01007290">
    <property type="protein sequence ID" value="NWV42005.1"/>
    <property type="molecule type" value="Genomic_DNA"/>
</dbReference>
<evidence type="ECO:0000313" key="13">
    <source>
        <dbReference type="Proteomes" id="UP000575029"/>
    </source>
</evidence>
<dbReference type="PROSITE" id="PS50157">
    <property type="entry name" value="ZINC_FINGER_C2H2_2"/>
    <property type="match status" value="4"/>
</dbReference>
<evidence type="ECO:0000256" key="4">
    <source>
        <dbReference type="ARBA" id="ARBA00022771"/>
    </source>
</evidence>
<gene>
    <name evidence="12" type="primary">Znf581</name>
    <name evidence="12" type="ORF">GRAPIC_R15498</name>
</gene>
<dbReference type="PROSITE" id="PS00028">
    <property type="entry name" value="ZINC_FINGER_C2H2_1"/>
    <property type="match status" value="4"/>
</dbReference>
<protein>
    <submittedName>
        <fullName evidence="12">ZN581 protein</fullName>
    </submittedName>
</protein>
<feature type="domain" description="C2H2-type" evidence="11">
    <location>
        <begin position="98"/>
        <end position="121"/>
    </location>
</feature>
<dbReference type="PANTHER" id="PTHR16515:SF60">
    <property type="entry name" value="ZINC FINGER PROTEIN 436"/>
    <property type="match status" value="1"/>
</dbReference>
<feature type="domain" description="C2H2-type" evidence="11">
    <location>
        <begin position="13"/>
        <end position="40"/>
    </location>
</feature>
<keyword evidence="2" id="KW-0479">Metal-binding</keyword>
<feature type="non-terminal residue" evidence="12">
    <location>
        <position position="127"/>
    </location>
</feature>
<dbReference type="SMART" id="SM00355">
    <property type="entry name" value="ZnF_C2H2"/>
    <property type="match status" value="4"/>
</dbReference>
<evidence type="ECO:0000313" key="12">
    <source>
        <dbReference type="EMBL" id="NWV42005.1"/>
    </source>
</evidence>
<reference evidence="12 13" key="1">
    <citation type="submission" date="2019-09" db="EMBL/GenBank/DDBJ databases">
        <title>Bird 10,000 Genomes (B10K) Project - Family phase.</title>
        <authorList>
            <person name="Zhang G."/>
        </authorList>
    </citation>
    <scope>NUCLEOTIDE SEQUENCE [LARGE SCALE GENOMIC DNA]</scope>
    <source>
        <strain evidence="12">B10K-DU-029-50</strain>
        <tissue evidence="12">Heart</tissue>
    </source>
</reference>
<keyword evidence="13" id="KW-1185">Reference proteome</keyword>
<organism evidence="12 13">
    <name type="scientific">Grantiella picta</name>
    <dbReference type="NCBI Taxonomy" id="266360"/>
    <lineage>
        <taxon>Eukaryota</taxon>
        <taxon>Metazoa</taxon>
        <taxon>Chordata</taxon>
        <taxon>Craniata</taxon>
        <taxon>Vertebrata</taxon>
        <taxon>Euteleostomi</taxon>
        <taxon>Archelosauria</taxon>
        <taxon>Archosauria</taxon>
        <taxon>Dinosauria</taxon>
        <taxon>Saurischia</taxon>
        <taxon>Theropoda</taxon>
        <taxon>Coelurosauria</taxon>
        <taxon>Aves</taxon>
        <taxon>Neognathae</taxon>
        <taxon>Neoaves</taxon>
        <taxon>Telluraves</taxon>
        <taxon>Australaves</taxon>
        <taxon>Passeriformes</taxon>
        <taxon>Meliphagoidea</taxon>
        <taxon>Meliphagidae</taxon>
        <taxon>Grantiella</taxon>
    </lineage>
</organism>
<dbReference type="Gene3D" id="3.30.160.60">
    <property type="entry name" value="Classic Zinc Finger"/>
    <property type="match status" value="4"/>
</dbReference>
<dbReference type="GO" id="GO:0003677">
    <property type="term" value="F:DNA binding"/>
    <property type="evidence" value="ECO:0007669"/>
    <property type="project" value="UniProtKB-KW"/>
</dbReference>
<evidence type="ECO:0000256" key="1">
    <source>
        <dbReference type="ARBA" id="ARBA00004123"/>
    </source>
</evidence>
<dbReference type="GO" id="GO:0005634">
    <property type="term" value="C:nucleus"/>
    <property type="evidence" value="ECO:0007669"/>
    <property type="project" value="UniProtKB-SubCell"/>
</dbReference>
<proteinExistence type="predicted"/>
<feature type="domain" description="C2H2-type" evidence="11">
    <location>
        <begin position="41"/>
        <end position="68"/>
    </location>
</feature>
<accession>A0A7K6EV29</accession>
<dbReference type="FunFam" id="3.30.160.60:FF:001009">
    <property type="entry name" value="Zinc finger protein 26"/>
    <property type="match status" value="1"/>
</dbReference>
<dbReference type="GO" id="GO:0008270">
    <property type="term" value="F:zinc ion binding"/>
    <property type="evidence" value="ECO:0007669"/>
    <property type="project" value="UniProtKB-KW"/>
</dbReference>
<dbReference type="PANTHER" id="PTHR16515">
    <property type="entry name" value="PR DOMAIN ZINC FINGER PROTEIN"/>
    <property type="match status" value="1"/>
</dbReference>
<keyword evidence="3" id="KW-0677">Repeat</keyword>
<evidence type="ECO:0000256" key="3">
    <source>
        <dbReference type="ARBA" id="ARBA00022737"/>
    </source>
</evidence>
<feature type="non-terminal residue" evidence="12">
    <location>
        <position position="1"/>
    </location>
</feature>
<evidence type="ECO:0000259" key="11">
    <source>
        <dbReference type="PROSITE" id="PS50157"/>
    </source>
</evidence>
<name>A0A7K6EV29_9PASS</name>
<dbReference type="Proteomes" id="UP000575029">
    <property type="component" value="Unassembled WGS sequence"/>
</dbReference>
<keyword evidence="4 10" id="KW-0863">Zinc-finger</keyword>
<dbReference type="SUPFAM" id="SSF57667">
    <property type="entry name" value="beta-beta-alpha zinc fingers"/>
    <property type="match status" value="2"/>
</dbReference>
<evidence type="ECO:0000256" key="5">
    <source>
        <dbReference type="ARBA" id="ARBA00022833"/>
    </source>
</evidence>
<dbReference type="Pfam" id="PF00096">
    <property type="entry name" value="zf-C2H2"/>
    <property type="match status" value="3"/>
</dbReference>